<proteinExistence type="inferred from homology"/>
<keyword evidence="12" id="KW-1185">Reference proteome</keyword>
<evidence type="ECO:0000313" key="12">
    <source>
        <dbReference type="Proteomes" id="UP000037660"/>
    </source>
</evidence>
<dbReference type="STRING" id="1547922.ISF6_1014"/>
<dbReference type="InterPro" id="IPR053927">
    <property type="entry name" value="FlgK_helical"/>
</dbReference>
<sequence>MGTGALMALGTRAMFANYAALQTVGNNIANANTEGYSRQEVQLETAGGQFTGAGFFGKGVNVATVTRSHDEFLTREAAGTASVAARDKALSEQLQQLEKVFTTGESGLGYTIGQVFNAFADVASKPQDTSSRQVVLARVNEMASRLRSASDQLNGLQAGVTQDLKTSVDAVNALSKEIASLNQQIASVKGFGHTPNDLLDQRDTAIAKLSEYIQVSTIAADDGSMSVFIGGGQKLILGNQATELAMVRDAYDPSKTQLGIRDAGIDRELPAGLITGGSLAGLLTFQNRDLTDARNQLGQLAAGVASQLNAQQALGLDLTEQPGAALLSVGGPQVLTARGNTGGASVSVTLDDTRVVRASDYELTRDTAGSYTLRRVSDDHVFQSPELPALTPAALAAGIQVDGLTIRVDGNTALNDRFLIRPVANAARDAAQVLTDPRGLAAASPVSAAAGLNNTGTVGVQSLQVLAQPPAPVPEVVFRFAVDATTKAVSYTVSTDGGATYSATPQPYSSNQPIDFPAGSATPQWRLTLGGNPADGDLVRVQRTPVPSANNGNANALLALRDVKMVGGEIDNRTGTLAYDPASYGDAYSNILGTFGVRVQTAKSLATQSASVAETARSLASNTAGVNLDEEAARLIQFQQSYQAAAKMLQVAQSVFDTLLQTAGR</sequence>
<dbReference type="PANTHER" id="PTHR30033">
    <property type="entry name" value="FLAGELLAR HOOK-ASSOCIATED PROTEIN 1"/>
    <property type="match status" value="1"/>
</dbReference>
<dbReference type="OrthoDB" id="9802553at2"/>
<feature type="domain" description="Flagellar basal-body/hook protein C-terminal" evidence="8">
    <location>
        <begin position="622"/>
        <end position="661"/>
    </location>
</feature>
<evidence type="ECO:0000256" key="4">
    <source>
        <dbReference type="ARBA" id="ARBA00016244"/>
    </source>
</evidence>
<keyword evidence="5" id="KW-0964">Secreted</keyword>
<evidence type="ECO:0000259" key="7">
    <source>
        <dbReference type="Pfam" id="PF00460"/>
    </source>
</evidence>
<dbReference type="InterPro" id="IPR001444">
    <property type="entry name" value="Flag_bb_rod_N"/>
</dbReference>
<evidence type="ECO:0000256" key="1">
    <source>
        <dbReference type="ARBA" id="ARBA00004365"/>
    </source>
</evidence>
<dbReference type="Pfam" id="PF21158">
    <property type="entry name" value="flgK_1st_1"/>
    <property type="match status" value="1"/>
</dbReference>
<dbReference type="GO" id="GO:0005198">
    <property type="term" value="F:structural molecule activity"/>
    <property type="evidence" value="ECO:0007669"/>
    <property type="project" value="InterPro"/>
</dbReference>
<evidence type="ECO:0000256" key="5">
    <source>
        <dbReference type="ARBA" id="ARBA00022525"/>
    </source>
</evidence>
<dbReference type="Pfam" id="PF22638">
    <property type="entry name" value="FlgK_D1"/>
    <property type="match status" value="1"/>
</dbReference>
<evidence type="ECO:0000256" key="6">
    <source>
        <dbReference type="ARBA" id="ARBA00023143"/>
    </source>
</evidence>
<keyword evidence="11" id="KW-0966">Cell projection</keyword>
<name>A0A0K8NU24_PISS1</name>
<dbReference type="RefSeq" id="WP_054017926.1">
    <property type="nucleotide sequence ID" value="NZ_BBYR01000002.1"/>
</dbReference>
<dbReference type="PROSITE" id="PS00588">
    <property type="entry name" value="FLAGELLA_BB_ROD"/>
    <property type="match status" value="1"/>
</dbReference>
<evidence type="ECO:0000313" key="11">
    <source>
        <dbReference type="EMBL" id="GAP33759.1"/>
    </source>
</evidence>
<keyword evidence="11" id="KW-0282">Flagellum</keyword>
<protein>
    <recommendedName>
        <fullName evidence="4">Flagellar hook-associated protein 1</fullName>
    </recommendedName>
</protein>
<dbReference type="InterPro" id="IPR019776">
    <property type="entry name" value="Flagellar_basal_body_rod_CS"/>
</dbReference>
<gene>
    <name evidence="11" type="ORF">ISF6_1014</name>
</gene>
<reference evidence="11 12" key="2">
    <citation type="journal article" date="2016" name="Science">
        <title>A bacterium that degrades and assimilates poly(ethylene terephthalate).</title>
        <authorList>
            <person name="Yoshida S."/>
            <person name="Hiraga K."/>
            <person name="Takehana T."/>
            <person name="Taniguchi I."/>
            <person name="Yamaji H."/>
            <person name="Maeda Y."/>
            <person name="Toyohara K."/>
            <person name="Miyamoto K."/>
            <person name="Kimura Y."/>
            <person name="Oda K."/>
        </authorList>
    </citation>
    <scope>NUCLEOTIDE SEQUENCE [LARGE SCALE GENOMIC DNA]</scope>
    <source>
        <strain evidence="12">NBRC 110686 / TISTR 2288 / 201-F6</strain>
    </source>
</reference>
<evidence type="ECO:0000259" key="9">
    <source>
        <dbReference type="Pfam" id="PF21158"/>
    </source>
</evidence>
<dbReference type="InterPro" id="IPR010930">
    <property type="entry name" value="Flg_bb/hook_C_dom"/>
</dbReference>
<dbReference type="GO" id="GO:0005576">
    <property type="term" value="C:extracellular region"/>
    <property type="evidence" value="ECO:0007669"/>
    <property type="project" value="UniProtKB-SubCell"/>
</dbReference>
<feature type="domain" description="Flagellar hook-associated protein 1 D2-like" evidence="9">
    <location>
        <begin position="339"/>
        <end position="422"/>
    </location>
</feature>
<organism evidence="11 12">
    <name type="scientific">Piscinibacter sakaiensis</name>
    <name type="common">Ideonella sakaiensis</name>
    <dbReference type="NCBI Taxonomy" id="1547922"/>
    <lineage>
        <taxon>Bacteria</taxon>
        <taxon>Pseudomonadati</taxon>
        <taxon>Pseudomonadota</taxon>
        <taxon>Betaproteobacteria</taxon>
        <taxon>Burkholderiales</taxon>
        <taxon>Sphaerotilaceae</taxon>
        <taxon>Piscinibacter</taxon>
    </lineage>
</organism>
<dbReference type="InterPro" id="IPR002371">
    <property type="entry name" value="FlgK"/>
</dbReference>
<comment type="similarity">
    <text evidence="3">Belongs to the flagella basal body rod proteins family.</text>
</comment>
<keyword evidence="6" id="KW-0975">Bacterial flagellum</keyword>
<evidence type="ECO:0000259" key="8">
    <source>
        <dbReference type="Pfam" id="PF06429"/>
    </source>
</evidence>
<dbReference type="GO" id="GO:0044780">
    <property type="term" value="P:bacterial-type flagellum assembly"/>
    <property type="evidence" value="ECO:0007669"/>
    <property type="project" value="InterPro"/>
</dbReference>
<dbReference type="InterPro" id="IPR049119">
    <property type="entry name" value="FlgK_D2-like"/>
</dbReference>
<keyword evidence="11" id="KW-0969">Cilium</keyword>
<feature type="domain" description="Flagellar hook-associated protein FlgK helical" evidence="10">
    <location>
        <begin position="94"/>
        <end position="326"/>
    </location>
</feature>
<reference evidence="12" key="1">
    <citation type="submission" date="2015-07" db="EMBL/GenBank/DDBJ databases">
        <title>Discovery of a poly(ethylene terephthalate assimilation.</title>
        <authorList>
            <person name="Yoshida S."/>
            <person name="Hiraga K."/>
            <person name="Takehana T."/>
            <person name="Taniguchi I."/>
            <person name="Yamaji H."/>
            <person name="Maeda Y."/>
            <person name="Toyohara K."/>
            <person name="Miyamoto K."/>
            <person name="Kimura Y."/>
            <person name="Oda K."/>
        </authorList>
    </citation>
    <scope>NUCLEOTIDE SEQUENCE [LARGE SCALE GENOMIC DNA]</scope>
    <source>
        <strain evidence="12">NBRC 110686 / TISTR 2288 / 201-F6</strain>
    </source>
</reference>
<evidence type="ECO:0000256" key="2">
    <source>
        <dbReference type="ARBA" id="ARBA00004613"/>
    </source>
</evidence>
<comment type="subcellular location">
    <subcellularLocation>
        <location evidence="1">Bacterial flagellum</location>
    </subcellularLocation>
    <subcellularLocation>
        <location evidence="2">Secreted</location>
    </subcellularLocation>
</comment>
<evidence type="ECO:0000259" key="10">
    <source>
        <dbReference type="Pfam" id="PF22638"/>
    </source>
</evidence>
<dbReference type="EMBL" id="BBYR01000002">
    <property type="protein sequence ID" value="GAP33759.1"/>
    <property type="molecule type" value="Genomic_DNA"/>
</dbReference>
<dbReference type="SUPFAM" id="SSF64518">
    <property type="entry name" value="Phase 1 flagellin"/>
    <property type="match status" value="1"/>
</dbReference>
<accession>A0A0K8NU24</accession>
<dbReference type="Pfam" id="PF06429">
    <property type="entry name" value="Flg_bbr_C"/>
    <property type="match status" value="1"/>
</dbReference>
<feature type="domain" description="Flagellar basal body rod protein N-terminal" evidence="7">
    <location>
        <begin position="10"/>
        <end position="36"/>
    </location>
</feature>
<dbReference type="NCBIfam" id="TIGR02492">
    <property type="entry name" value="flgK_ends"/>
    <property type="match status" value="1"/>
</dbReference>
<evidence type="ECO:0000256" key="3">
    <source>
        <dbReference type="ARBA" id="ARBA00009677"/>
    </source>
</evidence>
<dbReference type="GO" id="GO:0009424">
    <property type="term" value="C:bacterial-type flagellum hook"/>
    <property type="evidence" value="ECO:0007669"/>
    <property type="project" value="InterPro"/>
</dbReference>
<comment type="caution">
    <text evidence="11">The sequence shown here is derived from an EMBL/GenBank/DDBJ whole genome shotgun (WGS) entry which is preliminary data.</text>
</comment>
<dbReference type="AlphaFoldDB" id="A0A0K8NU24"/>
<dbReference type="PRINTS" id="PR01005">
    <property type="entry name" value="FLGHOOKAP1"/>
</dbReference>
<dbReference type="Proteomes" id="UP000037660">
    <property type="component" value="Unassembled WGS sequence"/>
</dbReference>
<dbReference type="PANTHER" id="PTHR30033:SF1">
    <property type="entry name" value="FLAGELLAR HOOK-ASSOCIATED PROTEIN 1"/>
    <property type="match status" value="1"/>
</dbReference>
<dbReference type="Pfam" id="PF00460">
    <property type="entry name" value="Flg_bb_rod"/>
    <property type="match status" value="1"/>
</dbReference>